<keyword evidence="7" id="KW-1185">Reference proteome</keyword>
<keyword evidence="1" id="KW-0805">Transcription regulation</keyword>
<evidence type="ECO:0000256" key="3">
    <source>
        <dbReference type="ARBA" id="ARBA00023163"/>
    </source>
</evidence>
<dbReference type="STRING" id="418495.SAMN05216215_105940"/>
<evidence type="ECO:0000256" key="4">
    <source>
        <dbReference type="PROSITE-ProRule" id="PRU00335"/>
    </source>
</evidence>
<dbReference type="PANTHER" id="PTHR30055:SF220">
    <property type="entry name" value="TETR-FAMILY REGULATORY PROTEIN"/>
    <property type="match status" value="1"/>
</dbReference>
<feature type="domain" description="HTH tetR-type" evidence="5">
    <location>
        <begin position="9"/>
        <end position="69"/>
    </location>
</feature>
<dbReference type="AlphaFoldDB" id="A0A1H3S1P3"/>
<dbReference type="GO" id="GO:0000976">
    <property type="term" value="F:transcription cis-regulatory region binding"/>
    <property type="evidence" value="ECO:0007669"/>
    <property type="project" value="TreeGrafter"/>
</dbReference>
<dbReference type="GO" id="GO:0003700">
    <property type="term" value="F:DNA-binding transcription factor activity"/>
    <property type="evidence" value="ECO:0007669"/>
    <property type="project" value="TreeGrafter"/>
</dbReference>
<dbReference type="InterPro" id="IPR036271">
    <property type="entry name" value="Tet_transcr_reg_TetR-rel_C_sf"/>
</dbReference>
<gene>
    <name evidence="6" type="ORF">SAMN05216215_105940</name>
</gene>
<dbReference type="Pfam" id="PF13305">
    <property type="entry name" value="TetR_C_33"/>
    <property type="match status" value="1"/>
</dbReference>
<dbReference type="Pfam" id="PF00440">
    <property type="entry name" value="TetR_N"/>
    <property type="match status" value="1"/>
</dbReference>
<dbReference type="PROSITE" id="PS50977">
    <property type="entry name" value="HTH_TETR_2"/>
    <property type="match status" value="1"/>
</dbReference>
<dbReference type="SUPFAM" id="SSF46689">
    <property type="entry name" value="Homeodomain-like"/>
    <property type="match status" value="1"/>
</dbReference>
<dbReference type="InterPro" id="IPR001647">
    <property type="entry name" value="HTH_TetR"/>
</dbReference>
<evidence type="ECO:0000259" key="5">
    <source>
        <dbReference type="PROSITE" id="PS50977"/>
    </source>
</evidence>
<feature type="DNA-binding region" description="H-T-H motif" evidence="4">
    <location>
        <begin position="32"/>
        <end position="51"/>
    </location>
</feature>
<dbReference type="InterPro" id="IPR025996">
    <property type="entry name" value="MT1864/Rv1816-like_C"/>
</dbReference>
<name>A0A1H3S1P3_9PSEU</name>
<dbReference type="InterPro" id="IPR050109">
    <property type="entry name" value="HTH-type_TetR-like_transc_reg"/>
</dbReference>
<reference evidence="7" key="1">
    <citation type="submission" date="2016-10" db="EMBL/GenBank/DDBJ databases">
        <authorList>
            <person name="Varghese N."/>
            <person name="Submissions S."/>
        </authorList>
    </citation>
    <scope>NUCLEOTIDE SEQUENCE [LARGE SCALE GENOMIC DNA]</scope>
    <source>
        <strain evidence="7">CGMCC 4.3530</strain>
    </source>
</reference>
<dbReference type="Gene3D" id="1.10.357.10">
    <property type="entry name" value="Tetracycline Repressor, domain 2"/>
    <property type="match status" value="1"/>
</dbReference>
<keyword evidence="3" id="KW-0804">Transcription</keyword>
<sequence length="196" mass="20702">MAGGRYHHGDLRAALLDSATTALRTRGVDALSLRELARDIGVSHAAPRRHFKDRRALLNALALRGFERLTAELDAAAATEGPFRRRLTALARAYVRFAVHDAELLELMFVRKHAPDASEELVAAGHRLGTSMLAVIVDGQRSGDVHAGGTDGIGLSVFAGLHGFASLAAGGMVPEEGTDAALDVLLGELLNGIAPR</sequence>
<evidence type="ECO:0000313" key="7">
    <source>
        <dbReference type="Proteomes" id="UP000199529"/>
    </source>
</evidence>
<dbReference type="InterPro" id="IPR009057">
    <property type="entry name" value="Homeodomain-like_sf"/>
</dbReference>
<accession>A0A1H3S1P3</accession>
<proteinExistence type="predicted"/>
<evidence type="ECO:0000256" key="2">
    <source>
        <dbReference type="ARBA" id="ARBA00023125"/>
    </source>
</evidence>
<organism evidence="6 7">
    <name type="scientific">Saccharopolyspora shandongensis</name>
    <dbReference type="NCBI Taxonomy" id="418495"/>
    <lineage>
        <taxon>Bacteria</taxon>
        <taxon>Bacillati</taxon>
        <taxon>Actinomycetota</taxon>
        <taxon>Actinomycetes</taxon>
        <taxon>Pseudonocardiales</taxon>
        <taxon>Pseudonocardiaceae</taxon>
        <taxon>Saccharopolyspora</taxon>
    </lineage>
</organism>
<evidence type="ECO:0000256" key="1">
    <source>
        <dbReference type="ARBA" id="ARBA00023015"/>
    </source>
</evidence>
<evidence type="ECO:0000313" key="6">
    <source>
        <dbReference type="EMBL" id="SDZ31558.1"/>
    </source>
</evidence>
<dbReference type="SUPFAM" id="SSF48498">
    <property type="entry name" value="Tetracyclin repressor-like, C-terminal domain"/>
    <property type="match status" value="1"/>
</dbReference>
<dbReference type="EMBL" id="FNOK01000059">
    <property type="protein sequence ID" value="SDZ31558.1"/>
    <property type="molecule type" value="Genomic_DNA"/>
</dbReference>
<keyword evidence="2 4" id="KW-0238">DNA-binding</keyword>
<dbReference type="PANTHER" id="PTHR30055">
    <property type="entry name" value="HTH-TYPE TRANSCRIPTIONAL REGULATOR RUTR"/>
    <property type="match status" value="1"/>
</dbReference>
<dbReference type="Proteomes" id="UP000199529">
    <property type="component" value="Unassembled WGS sequence"/>
</dbReference>
<protein>
    <submittedName>
        <fullName evidence="6">Transcriptional regulator, TetR family</fullName>
    </submittedName>
</protein>
<dbReference type="RefSeq" id="WP_177226921.1">
    <property type="nucleotide sequence ID" value="NZ_FNOK01000059.1"/>
</dbReference>